<dbReference type="AlphaFoldDB" id="A0A498CPF5"/>
<dbReference type="PROSITE" id="PS00552">
    <property type="entry name" value="HTH_MERR_1"/>
    <property type="match status" value="1"/>
</dbReference>
<dbReference type="InterPro" id="IPR011256">
    <property type="entry name" value="Reg_factor_effector_dom_sf"/>
</dbReference>
<feature type="coiled-coil region" evidence="2">
    <location>
        <begin position="83"/>
        <end position="110"/>
    </location>
</feature>
<evidence type="ECO:0000313" key="4">
    <source>
        <dbReference type="EMBL" id="RLL13511.1"/>
    </source>
</evidence>
<dbReference type="RefSeq" id="WP_121586144.1">
    <property type="nucleotide sequence ID" value="NZ_RCHT01000003.1"/>
</dbReference>
<keyword evidence="2" id="KW-0175">Coiled coil</keyword>
<proteinExistence type="predicted"/>
<reference evidence="4 5" key="1">
    <citation type="submission" date="2018-10" db="EMBL/GenBank/DDBJ databases">
        <title>Anaerotruncus faecis sp. nov., isolated from human feces.</title>
        <authorList>
            <person name="Wang Y.-J."/>
        </authorList>
    </citation>
    <scope>NUCLEOTIDE SEQUENCE [LARGE SCALE GENOMIC DNA]</scope>
    <source>
        <strain evidence="4 5">22A2-44</strain>
    </source>
</reference>
<protein>
    <submittedName>
        <fullName evidence="4">MerR family transcriptional regulator</fullName>
    </submittedName>
</protein>
<dbReference type="InterPro" id="IPR009061">
    <property type="entry name" value="DNA-bd_dom_put_sf"/>
</dbReference>
<dbReference type="EMBL" id="RCHT01000003">
    <property type="protein sequence ID" value="RLL13511.1"/>
    <property type="molecule type" value="Genomic_DNA"/>
</dbReference>
<evidence type="ECO:0000256" key="2">
    <source>
        <dbReference type="SAM" id="Coils"/>
    </source>
</evidence>
<dbReference type="CDD" id="cd04782">
    <property type="entry name" value="HTH_BltR"/>
    <property type="match status" value="1"/>
</dbReference>
<dbReference type="Gene3D" id="1.10.1660.10">
    <property type="match status" value="1"/>
</dbReference>
<keyword evidence="5" id="KW-1185">Reference proteome</keyword>
<dbReference type="InterPro" id="IPR000551">
    <property type="entry name" value="MerR-type_HTH_dom"/>
</dbReference>
<organism evidence="4 5">
    <name type="scientific">Anaerotruncus massiliensis</name>
    <name type="common">ex Liu et al. 2021</name>
    <dbReference type="NCBI Taxonomy" id="2321404"/>
    <lineage>
        <taxon>Bacteria</taxon>
        <taxon>Bacillati</taxon>
        <taxon>Bacillota</taxon>
        <taxon>Clostridia</taxon>
        <taxon>Eubacteriales</taxon>
        <taxon>Oscillospiraceae</taxon>
        <taxon>Anaerotruncus</taxon>
    </lineage>
</organism>
<dbReference type="InterPro" id="IPR047057">
    <property type="entry name" value="MerR_fam"/>
</dbReference>
<dbReference type="Proteomes" id="UP000276301">
    <property type="component" value="Unassembled WGS sequence"/>
</dbReference>
<dbReference type="SMART" id="SM00422">
    <property type="entry name" value="HTH_MERR"/>
    <property type="match status" value="1"/>
</dbReference>
<evidence type="ECO:0000256" key="1">
    <source>
        <dbReference type="ARBA" id="ARBA00023125"/>
    </source>
</evidence>
<dbReference type="SUPFAM" id="SSF55136">
    <property type="entry name" value="Probable bacterial effector-binding domain"/>
    <property type="match status" value="1"/>
</dbReference>
<name>A0A498CPF5_9FIRM</name>
<dbReference type="Pfam" id="PF13411">
    <property type="entry name" value="MerR_1"/>
    <property type="match status" value="1"/>
</dbReference>
<dbReference type="PANTHER" id="PTHR30204">
    <property type="entry name" value="REDOX-CYCLING DRUG-SENSING TRANSCRIPTIONAL ACTIVATOR SOXR"/>
    <property type="match status" value="1"/>
</dbReference>
<sequence>MGKNPQYLTTGEFARLCGVSKHTLFHYDELGVFSPAVKAENGYRYYSMAQIDVFFVISTLKELDIPLREIKAYLDRRSPEELVRLLQGEARLLDEKIRRLRRMKELIRRKAELTESALASGPEGPCVRPFPEKYLVRTQVPPLTSERSAALSLAEHVRFCDEHEIVSPYATGSMIGLSEVERGDFTRYSHFYTQLDAPPRGLPVYVRQAGSYLTARHCGGYDSAHETYRDLLRYAREQGLPLTGSFFEDVLLDELSVSGYENYVLQISIRLDETEGAER</sequence>
<gene>
    <name evidence="4" type="ORF">D4A47_03300</name>
</gene>
<dbReference type="PROSITE" id="PS50937">
    <property type="entry name" value="HTH_MERR_2"/>
    <property type="match status" value="1"/>
</dbReference>
<evidence type="ECO:0000313" key="5">
    <source>
        <dbReference type="Proteomes" id="UP000276301"/>
    </source>
</evidence>
<dbReference type="Gene3D" id="3.20.80.10">
    <property type="entry name" value="Regulatory factor, effector binding domain"/>
    <property type="match status" value="1"/>
</dbReference>
<dbReference type="GO" id="GO:0003700">
    <property type="term" value="F:DNA-binding transcription factor activity"/>
    <property type="evidence" value="ECO:0007669"/>
    <property type="project" value="InterPro"/>
</dbReference>
<evidence type="ECO:0000259" key="3">
    <source>
        <dbReference type="PROSITE" id="PS50937"/>
    </source>
</evidence>
<dbReference type="SUPFAM" id="SSF46955">
    <property type="entry name" value="Putative DNA-binding domain"/>
    <property type="match status" value="1"/>
</dbReference>
<dbReference type="GO" id="GO:0003677">
    <property type="term" value="F:DNA binding"/>
    <property type="evidence" value="ECO:0007669"/>
    <property type="project" value="UniProtKB-KW"/>
</dbReference>
<accession>A0A498CPF5</accession>
<comment type="caution">
    <text evidence="4">The sequence shown here is derived from an EMBL/GenBank/DDBJ whole genome shotgun (WGS) entry which is preliminary data.</text>
</comment>
<keyword evidence="1" id="KW-0238">DNA-binding</keyword>
<feature type="domain" description="HTH merR-type" evidence="3">
    <location>
        <begin position="7"/>
        <end position="76"/>
    </location>
</feature>
<dbReference type="PANTHER" id="PTHR30204:SF85">
    <property type="entry name" value="MULTIDRUG-EFFLUX TRANSPORTER 2 REGULATOR"/>
    <property type="match status" value="1"/>
</dbReference>